<dbReference type="Gene3D" id="3.40.50.300">
    <property type="entry name" value="P-loop containing nucleotide triphosphate hydrolases"/>
    <property type="match status" value="1"/>
</dbReference>
<dbReference type="EMBL" id="NGMO01000001">
    <property type="protein sequence ID" value="OTP12602.1"/>
    <property type="molecule type" value="Genomic_DNA"/>
</dbReference>
<evidence type="ECO:0000256" key="3">
    <source>
        <dbReference type="ARBA" id="ARBA00022741"/>
    </source>
</evidence>
<proteinExistence type="inferred from homology"/>
<keyword evidence="2" id="KW-0813">Transport</keyword>
<dbReference type="GO" id="GO:0016887">
    <property type="term" value="F:ATP hydrolysis activity"/>
    <property type="evidence" value="ECO:0007669"/>
    <property type="project" value="InterPro"/>
</dbReference>
<organism evidence="6 7">
    <name type="scientific">Candidatus Enterococcus wittei</name>
    <dbReference type="NCBI Taxonomy" id="1987383"/>
    <lineage>
        <taxon>Bacteria</taxon>
        <taxon>Bacillati</taxon>
        <taxon>Bacillota</taxon>
        <taxon>Bacilli</taxon>
        <taxon>Lactobacillales</taxon>
        <taxon>Enterococcaceae</taxon>
        <taxon>Enterococcus</taxon>
    </lineage>
</organism>
<accession>A0A2C9XQW1</accession>
<dbReference type="InterPro" id="IPR003439">
    <property type="entry name" value="ABC_transporter-like_ATP-bd"/>
</dbReference>
<dbReference type="Pfam" id="PF00005">
    <property type="entry name" value="ABC_tran"/>
    <property type="match status" value="1"/>
</dbReference>
<dbReference type="CDD" id="cd03230">
    <property type="entry name" value="ABC_DR_subfamily_A"/>
    <property type="match status" value="1"/>
</dbReference>
<dbReference type="InterPro" id="IPR003593">
    <property type="entry name" value="AAA+_ATPase"/>
</dbReference>
<reference evidence="6 7" key="1">
    <citation type="submission" date="2017-05" db="EMBL/GenBank/DDBJ databases">
        <title>The Genome Sequence of Enterococcus sp. 10A9_DIV0425.</title>
        <authorList>
            <consortium name="The Broad Institute Genomics Platform"/>
            <consortium name="The Broad Institute Genomic Center for Infectious Diseases"/>
            <person name="Earl A."/>
            <person name="Manson A."/>
            <person name="Schwartman J."/>
            <person name="Gilmore M."/>
            <person name="Abouelleil A."/>
            <person name="Cao P."/>
            <person name="Chapman S."/>
            <person name="Cusick C."/>
            <person name="Shea T."/>
            <person name="Young S."/>
            <person name="Neafsey D."/>
            <person name="Nusbaum C."/>
            <person name="Birren B."/>
        </authorList>
    </citation>
    <scope>NUCLEOTIDE SEQUENCE [LARGE SCALE GENOMIC DNA]</scope>
    <source>
        <strain evidence="6 7">10A9_DIV0425</strain>
    </source>
</reference>
<gene>
    <name evidence="6" type="ORF">A5844_000835</name>
</gene>
<comment type="similarity">
    <text evidence="1">Belongs to the ABC transporter superfamily.</text>
</comment>
<evidence type="ECO:0000313" key="7">
    <source>
        <dbReference type="Proteomes" id="UP000194933"/>
    </source>
</evidence>
<dbReference type="Proteomes" id="UP000194933">
    <property type="component" value="Unassembled WGS sequence"/>
</dbReference>
<keyword evidence="7" id="KW-1185">Reference proteome</keyword>
<evidence type="ECO:0000259" key="5">
    <source>
        <dbReference type="PROSITE" id="PS50893"/>
    </source>
</evidence>
<dbReference type="STRING" id="1987383.A5844_000835"/>
<evidence type="ECO:0000256" key="1">
    <source>
        <dbReference type="ARBA" id="ARBA00005417"/>
    </source>
</evidence>
<dbReference type="SUPFAM" id="SSF52540">
    <property type="entry name" value="P-loop containing nucleoside triphosphate hydrolases"/>
    <property type="match status" value="1"/>
</dbReference>
<evidence type="ECO:0000256" key="2">
    <source>
        <dbReference type="ARBA" id="ARBA00022448"/>
    </source>
</evidence>
<dbReference type="GO" id="GO:0005524">
    <property type="term" value="F:ATP binding"/>
    <property type="evidence" value="ECO:0007669"/>
    <property type="project" value="UniProtKB-KW"/>
</dbReference>
<keyword evidence="3" id="KW-0547">Nucleotide-binding</keyword>
<dbReference type="InterPro" id="IPR027417">
    <property type="entry name" value="P-loop_NTPase"/>
</dbReference>
<sequence>MNILEIHGLSKSFGDNKVIDEISFNVPENCVFGFIGSNGAGKTTTMKMILGLLNPDKGEIYVNGDRVHFGATKTNRMIGYLPDIPEYYGYMRPRDYLRLCADIADIDKKKATVRIEELLRLVGLDHADYRINGFSRGMKQRLGLAQALIGEPKLLICDEPTSALDPVGRKEILDILKEIKGNTTVIFSTHILSDIERICDRVAILDKGKIAFESDVADLKVRNKTKAITIEFNEEVETDRVLQVLKENSFIPVKYETAESVIEKLFLEVTQCDNL</sequence>
<feature type="domain" description="ABC transporter" evidence="5">
    <location>
        <begin position="4"/>
        <end position="232"/>
    </location>
</feature>
<name>A0A2C9XQW1_9ENTE</name>
<evidence type="ECO:0000256" key="4">
    <source>
        <dbReference type="ARBA" id="ARBA00022840"/>
    </source>
</evidence>
<dbReference type="PANTHER" id="PTHR43335:SF4">
    <property type="entry name" value="ABC TRANSPORTER, ATP-BINDING PROTEIN"/>
    <property type="match status" value="1"/>
</dbReference>
<evidence type="ECO:0000313" key="6">
    <source>
        <dbReference type="EMBL" id="OTP12602.1"/>
    </source>
</evidence>
<dbReference type="RefSeq" id="WP_086284014.1">
    <property type="nucleotide sequence ID" value="NZ_NGMO01000001.1"/>
</dbReference>
<protein>
    <recommendedName>
        <fullName evidence="5">ABC transporter domain-containing protein</fullName>
    </recommendedName>
</protein>
<dbReference type="PANTHER" id="PTHR43335">
    <property type="entry name" value="ABC TRANSPORTER, ATP-BINDING PROTEIN"/>
    <property type="match status" value="1"/>
</dbReference>
<comment type="caution">
    <text evidence="6">The sequence shown here is derived from an EMBL/GenBank/DDBJ whole genome shotgun (WGS) entry which is preliminary data.</text>
</comment>
<dbReference type="AlphaFoldDB" id="A0A2C9XQW1"/>
<keyword evidence="4" id="KW-0067">ATP-binding</keyword>
<dbReference type="PROSITE" id="PS50893">
    <property type="entry name" value="ABC_TRANSPORTER_2"/>
    <property type="match status" value="1"/>
</dbReference>
<dbReference type="SMART" id="SM00382">
    <property type="entry name" value="AAA"/>
    <property type="match status" value="1"/>
</dbReference>